<keyword evidence="7" id="KW-0067">ATP-binding</keyword>
<organism evidence="11 12">
    <name type="scientific">candidate division TA06 bacterium</name>
    <dbReference type="NCBI Taxonomy" id="2250710"/>
    <lineage>
        <taxon>Bacteria</taxon>
        <taxon>Bacteria division TA06</taxon>
    </lineage>
</organism>
<dbReference type="GO" id="GO:0046872">
    <property type="term" value="F:metal ion binding"/>
    <property type="evidence" value="ECO:0007669"/>
    <property type="project" value="UniProtKB-KW"/>
</dbReference>
<dbReference type="Proteomes" id="UP000736328">
    <property type="component" value="Unassembled WGS sequence"/>
</dbReference>
<dbReference type="SUPFAM" id="SSF81301">
    <property type="entry name" value="Nucleotidyltransferase"/>
    <property type="match status" value="1"/>
</dbReference>
<evidence type="ECO:0000313" key="11">
    <source>
        <dbReference type="EMBL" id="MBI4727647.1"/>
    </source>
</evidence>
<evidence type="ECO:0000256" key="9">
    <source>
        <dbReference type="ARBA" id="ARBA00038276"/>
    </source>
</evidence>
<protein>
    <submittedName>
        <fullName evidence="11">Nucleotidyltransferase family protein</fullName>
    </submittedName>
</protein>
<evidence type="ECO:0000259" key="10">
    <source>
        <dbReference type="Pfam" id="PF01909"/>
    </source>
</evidence>
<evidence type="ECO:0000256" key="5">
    <source>
        <dbReference type="ARBA" id="ARBA00022723"/>
    </source>
</evidence>
<evidence type="ECO:0000256" key="3">
    <source>
        <dbReference type="ARBA" id="ARBA00022679"/>
    </source>
</evidence>
<dbReference type="EMBL" id="JACQXR010000144">
    <property type="protein sequence ID" value="MBI4727647.1"/>
    <property type="molecule type" value="Genomic_DNA"/>
</dbReference>
<comment type="caution">
    <text evidence="11">The sequence shown here is derived from an EMBL/GenBank/DDBJ whole genome shotgun (WGS) entry which is preliminary data.</text>
</comment>
<accession>A0A933ID62</accession>
<evidence type="ECO:0000256" key="2">
    <source>
        <dbReference type="ARBA" id="ARBA00022649"/>
    </source>
</evidence>
<keyword evidence="2" id="KW-1277">Toxin-antitoxin system</keyword>
<keyword evidence="4" id="KW-0548">Nucleotidyltransferase</keyword>
<proteinExistence type="inferred from homology"/>
<dbReference type="CDD" id="cd05403">
    <property type="entry name" value="NT_KNTase_like"/>
    <property type="match status" value="1"/>
</dbReference>
<name>A0A933ID62_UNCT6</name>
<evidence type="ECO:0000256" key="6">
    <source>
        <dbReference type="ARBA" id="ARBA00022741"/>
    </source>
</evidence>
<dbReference type="PANTHER" id="PTHR33571">
    <property type="entry name" value="SSL8005 PROTEIN"/>
    <property type="match status" value="1"/>
</dbReference>
<evidence type="ECO:0000256" key="4">
    <source>
        <dbReference type="ARBA" id="ARBA00022695"/>
    </source>
</evidence>
<evidence type="ECO:0000256" key="1">
    <source>
        <dbReference type="ARBA" id="ARBA00001946"/>
    </source>
</evidence>
<dbReference type="GO" id="GO:0005524">
    <property type="term" value="F:ATP binding"/>
    <property type="evidence" value="ECO:0007669"/>
    <property type="project" value="UniProtKB-KW"/>
</dbReference>
<gene>
    <name evidence="11" type="ORF">HY768_10600</name>
</gene>
<dbReference type="GO" id="GO:0016779">
    <property type="term" value="F:nucleotidyltransferase activity"/>
    <property type="evidence" value="ECO:0007669"/>
    <property type="project" value="UniProtKB-KW"/>
</dbReference>
<dbReference type="PANTHER" id="PTHR33571:SF12">
    <property type="entry name" value="BSL3053 PROTEIN"/>
    <property type="match status" value="1"/>
</dbReference>
<dbReference type="AlphaFoldDB" id="A0A933ID62"/>
<keyword evidence="6" id="KW-0547">Nucleotide-binding</keyword>
<dbReference type="Pfam" id="PF01909">
    <property type="entry name" value="NTP_transf_2"/>
    <property type="match status" value="1"/>
</dbReference>
<comment type="similarity">
    <text evidence="9">Belongs to the MntA antitoxin family.</text>
</comment>
<feature type="domain" description="Polymerase nucleotidyl transferase" evidence="10">
    <location>
        <begin position="12"/>
        <end position="92"/>
    </location>
</feature>
<keyword evidence="5" id="KW-0479">Metal-binding</keyword>
<evidence type="ECO:0000256" key="7">
    <source>
        <dbReference type="ARBA" id="ARBA00022840"/>
    </source>
</evidence>
<dbReference type="InterPro" id="IPR052038">
    <property type="entry name" value="Type-VII_TA_antitoxin"/>
</dbReference>
<keyword evidence="3" id="KW-0808">Transferase</keyword>
<evidence type="ECO:0000313" key="12">
    <source>
        <dbReference type="Proteomes" id="UP000736328"/>
    </source>
</evidence>
<dbReference type="InterPro" id="IPR002934">
    <property type="entry name" value="Polymerase_NTP_transf_dom"/>
</dbReference>
<evidence type="ECO:0000256" key="8">
    <source>
        <dbReference type="ARBA" id="ARBA00022842"/>
    </source>
</evidence>
<dbReference type="Gene3D" id="3.30.460.10">
    <property type="entry name" value="Beta Polymerase, domain 2"/>
    <property type="match status" value="1"/>
</dbReference>
<sequence length="99" mass="10956">MTQINIPKDKIAELCRKYHVARLSLFGSALGPDFTPNSDVDILVEFEPGHVPGFKFIDIETELSSLLGGRKVDLVTPKLLNRRIRGQVLSSAEICYAKG</sequence>
<comment type="cofactor">
    <cofactor evidence="1">
        <name>Mg(2+)</name>
        <dbReference type="ChEBI" id="CHEBI:18420"/>
    </cofactor>
</comment>
<dbReference type="InterPro" id="IPR043519">
    <property type="entry name" value="NT_sf"/>
</dbReference>
<keyword evidence="8" id="KW-0460">Magnesium</keyword>
<reference evidence="11" key="1">
    <citation type="submission" date="2020-07" db="EMBL/GenBank/DDBJ databases">
        <title>Huge and variable diversity of episymbiotic CPR bacteria and DPANN archaea in groundwater ecosystems.</title>
        <authorList>
            <person name="He C.Y."/>
            <person name="Keren R."/>
            <person name="Whittaker M."/>
            <person name="Farag I.F."/>
            <person name="Doudna J."/>
            <person name="Cate J.H.D."/>
            <person name="Banfield J.F."/>
        </authorList>
    </citation>
    <scope>NUCLEOTIDE SEQUENCE</scope>
    <source>
        <strain evidence="11">NC_groundwater_1520_Pr4_B-0.1um_53_5</strain>
    </source>
</reference>